<feature type="region of interest" description="Disordered" evidence="1">
    <location>
        <begin position="57"/>
        <end position="76"/>
    </location>
</feature>
<reference evidence="2 3" key="1">
    <citation type="journal article" date="2015" name="Proc. Natl. Acad. Sci. U.S.A.">
        <title>The resurrection genome of Boea hygrometrica: A blueprint for survival of dehydration.</title>
        <authorList>
            <person name="Xiao L."/>
            <person name="Yang G."/>
            <person name="Zhang L."/>
            <person name="Yang X."/>
            <person name="Zhao S."/>
            <person name="Ji Z."/>
            <person name="Zhou Q."/>
            <person name="Hu M."/>
            <person name="Wang Y."/>
            <person name="Chen M."/>
            <person name="Xu Y."/>
            <person name="Jin H."/>
            <person name="Xiao X."/>
            <person name="Hu G."/>
            <person name="Bao F."/>
            <person name="Hu Y."/>
            <person name="Wan P."/>
            <person name="Li L."/>
            <person name="Deng X."/>
            <person name="Kuang T."/>
            <person name="Xiang C."/>
            <person name="Zhu J.K."/>
            <person name="Oliver M.J."/>
            <person name="He Y."/>
        </authorList>
    </citation>
    <scope>NUCLEOTIDE SEQUENCE [LARGE SCALE GENOMIC DNA]</scope>
    <source>
        <strain evidence="3">cv. XS01</strain>
    </source>
</reference>
<gene>
    <name evidence="2" type="ORF">F511_41327</name>
</gene>
<evidence type="ECO:0000256" key="1">
    <source>
        <dbReference type="SAM" id="MobiDB-lite"/>
    </source>
</evidence>
<organism evidence="2 3">
    <name type="scientific">Dorcoceras hygrometricum</name>
    <dbReference type="NCBI Taxonomy" id="472368"/>
    <lineage>
        <taxon>Eukaryota</taxon>
        <taxon>Viridiplantae</taxon>
        <taxon>Streptophyta</taxon>
        <taxon>Embryophyta</taxon>
        <taxon>Tracheophyta</taxon>
        <taxon>Spermatophyta</taxon>
        <taxon>Magnoliopsida</taxon>
        <taxon>eudicotyledons</taxon>
        <taxon>Gunneridae</taxon>
        <taxon>Pentapetalae</taxon>
        <taxon>asterids</taxon>
        <taxon>lamiids</taxon>
        <taxon>Lamiales</taxon>
        <taxon>Gesneriaceae</taxon>
        <taxon>Didymocarpoideae</taxon>
        <taxon>Trichosporeae</taxon>
        <taxon>Loxocarpinae</taxon>
        <taxon>Dorcoceras</taxon>
    </lineage>
</organism>
<evidence type="ECO:0000313" key="3">
    <source>
        <dbReference type="Proteomes" id="UP000250235"/>
    </source>
</evidence>
<sequence>MSRTSAVHMNDEDHFLAYLNWNLYNSVLLKTQLFTKELIEHSDPLGSLGLNGAGDDPVDFIPTSVPPTTSSPQSDTQITLTQITLSRQLTPSGQHAQITLATQITLTQITLSGLLTSVGAATDPDPALGAQ</sequence>
<proteinExistence type="predicted"/>
<protein>
    <submittedName>
        <fullName evidence="2">Uncharacterized protein</fullName>
    </submittedName>
</protein>
<dbReference type="EMBL" id="KV004073">
    <property type="protein sequence ID" value="KZV35761.1"/>
    <property type="molecule type" value="Genomic_DNA"/>
</dbReference>
<feature type="compositionally biased region" description="Low complexity" evidence="1">
    <location>
        <begin position="62"/>
        <end position="76"/>
    </location>
</feature>
<dbReference type="AlphaFoldDB" id="A0A2Z7BMI9"/>
<dbReference type="Proteomes" id="UP000250235">
    <property type="component" value="Unassembled WGS sequence"/>
</dbReference>
<keyword evidence="3" id="KW-1185">Reference proteome</keyword>
<evidence type="ECO:0000313" key="2">
    <source>
        <dbReference type="EMBL" id="KZV35761.1"/>
    </source>
</evidence>
<name>A0A2Z7BMI9_9LAMI</name>
<accession>A0A2Z7BMI9</accession>